<feature type="domain" description="Major facilitator superfamily (MFS) profile" evidence="8">
    <location>
        <begin position="58"/>
        <end position="498"/>
    </location>
</feature>
<feature type="transmembrane region" description="Helical" evidence="7">
    <location>
        <begin position="474"/>
        <end position="494"/>
    </location>
</feature>
<feature type="transmembrane region" description="Helical" evidence="7">
    <location>
        <begin position="154"/>
        <end position="174"/>
    </location>
</feature>
<sequence length="749" mass="81062">MARKAAPAETTPLLGEAHDDSNNGINNDGDSVSSSSESTAVPTPVASSGDDKPMPKVQVALLCFARLLEPIAFFSVFPYINEMVQDNGGLADTDVGFYSGVIESLFSLTQATVMLGWGRAADRVGRKPVLVLSLVGMSSATALFGLARTLGQMIAFRCLAGVFAGTIVTIRTMLAEQSTPATQARVFSWFAFSGNLGIFLGPLLGGALAAPLGRRGEPGSRPPGSEDSLPFLAKYPYALPAFVVAGLGFLAATMAALFIEETLVRKPTRPSSRTDGGDAGSPPPAPPSAWDLFKAPGVPIVLYVYAHVMLLAFSYTALVPVFWFTPVHLGGLGFTPGQIAAMMGISGAGQALWLLLVFPPLHYRIGTNGVMRLCAAAYPVFMAASPIASLLLRVWDARTLFWTVVPPVLVFGSGVSMCFTAIQLAVNDIAPSPQLLGTLNALALTGVSAIRAFTPALFTSLYAINARTQLLGGYAIWVLMVAIAFGYTIAARYLPDYEALKKARSEPNAHDADVPNDGSIEYEAGRVAVPRHRHGKKYLYLEPPIHGSKTVRTRVTTIIPPLRKAASPPPPPPPPVQLPPIIIQAPPPLPPPLPPVVVEAPPPPVEEEPTVVEESDDDTIDVIAVDVEPEPEKPKKPRKRSRSRRREVERETVYVERERLVPVHVPVPMPMTVKMRRRQPSPPSTPPPPPPPPPRQPEYETFRYIDAPRRSPPLPLPPSPPRTEEWETTHDRIVIREREGRRPQQYYRY</sequence>
<reference evidence="9 10" key="1">
    <citation type="submission" date="2024-01" db="EMBL/GenBank/DDBJ databases">
        <authorList>
            <person name="Allen C."/>
            <person name="Tagirdzhanova G."/>
        </authorList>
    </citation>
    <scope>NUCLEOTIDE SEQUENCE [LARGE SCALE GENOMIC DNA]</scope>
</reference>
<evidence type="ECO:0000256" key="7">
    <source>
        <dbReference type="SAM" id="Phobius"/>
    </source>
</evidence>
<comment type="subcellular location">
    <subcellularLocation>
        <location evidence="1">Membrane</location>
        <topology evidence="1">Multi-pass membrane protein</topology>
    </subcellularLocation>
</comment>
<dbReference type="Pfam" id="PF07690">
    <property type="entry name" value="MFS_1"/>
    <property type="match status" value="1"/>
</dbReference>
<evidence type="ECO:0000256" key="2">
    <source>
        <dbReference type="ARBA" id="ARBA00022448"/>
    </source>
</evidence>
<dbReference type="PROSITE" id="PS50850">
    <property type="entry name" value="MFS"/>
    <property type="match status" value="1"/>
</dbReference>
<evidence type="ECO:0000256" key="3">
    <source>
        <dbReference type="ARBA" id="ARBA00022692"/>
    </source>
</evidence>
<accession>A0ABP0CI42</accession>
<proteinExistence type="predicted"/>
<feature type="transmembrane region" description="Helical" evidence="7">
    <location>
        <begin position="337"/>
        <end position="358"/>
    </location>
</feature>
<dbReference type="PANTHER" id="PTHR23504">
    <property type="entry name" value="MAJOR FACILITATOR SUPERFAMILY DOMAIN-CONTAINING PROTEIN 10"/>
    <property type="match status" value="1"/>
</dbReference>
<dbReference type="CDD" id="cd17330">
    <property type="entry name" value="MFS_SLC46_TetA_like"/>
    <property type="match status" value="1"/>
</dbReference>
<evidence type="ECO:0000313" key="9">
    <source>
        <dbReference type="EMBL" id="CAK7231757.1"/>
    </source>
</evidence>
<feature type="region of interest" description="Disordered" evidence="6">
    <location>
        <begin position="599"/>
        <end position="618"/>
    </location>
</feature>
<feature type="compositionally biased region" description="Acidic residues" evidence="6">
    <location>
        <begin position="605"/>
        <end position="618"/>
    </location>
</feature>
<feature type="transmembrane region" description="Helical" evidence="7">
    <location>
        <begin position="370"/>
        <end position="392"/>
    </location>
</feature>
<keyword evidence="4 7" id="KW-1133">Transmembrane helix</keyword>
<feature type="region of interest" description="Disordered" evidence="6">
    <location>
        <begin position="624"/>
        <end position="653"/>
    </location>
</feature>
<feature type="compositionally biased region" description="Basic residues" evidence="6">
    <location>
        <begin position="635"/>
        <end position="645"/>
    </location>
</feature>
<organism evidence="9 10">
    <name type="scientific">Sporothrix eucalyptigena</name>
    <dbReference type="NCBI Taxonomy" id="1812306"/>
    <lineage>
        <taxon>Eukaryota</taxon>
        <taxon>Fungi</taxon>
        <taxon>Dikarya</taxon>
        <taxon>Ascomycota</taxon>
        <taxon>Pezizomycotina</taxon>
        <taxon>Sordariomycetes</taxon>
        <taxon>Sordariomycetidae</taxon>
        <taxon>Ophiostomatales</taxon>
        <taxon>Ophiostomataceae</taxon>
        <taxon>Sporothrix</taxon>
    </lineage>
</organism>
<feature type="transmembrane region" description="Helical" evidence="7">
    <location>
        <begin position="129"/>
        <end position="148"/>
    </location>
</feature>
<dbReference type="EMBL" id="CAWUHD010000104">
    <property type="protein sequence ID" value="CAK7231757.1"/>
    <property type="molecule type" value="Genomic_DNA"/>
</dbReference>
<feature type="compositionally biased region" description="Basic and acidic residues" evidence="6">
    <location>
        <begin position="722"/>
        <end position="742"/>
    </location>
</feature>
<keyword evidence="3 7" id="KW-0812">Transmembrane</keyword>
<feature type="transmembrane region" description="Helical" evidence="7">
    <location>
        <begin position="95"/>
        <end position="117"/>
    </location>
</feature>
<dbReference type="Gene3D" id="1.20.1250.20">
    <property type="entry name" value="MFS general substrate transporter like domains"/>
    <property type="match status" value="1"/>
</dbReference>
<feature type="compositionally biased region" description="Basic and acidic residues" evidence="6">
    <location>
        <begin position="697"/>
        <end position="709"/>
    </location>
</feature>
<feature type="compositionally biased region" description="Pro residues" evidence="6">
    <location>
        <begin position="710"/>
        <end position="721"/>
    </location>
</feature>
<evidence type="ECO:0000256" key="5">
    <source>
        <dbReference type="ARBA" id="ARBA00023136"/>
    </source>
</evidence>
<feature type="compositionally biased region" description="Low complexity" evidence="6">
    <location>
        <begin position="22"/>
        <end position="38"/>
    </location>
</feature>
<name>A0ABP0CI42_9PEZI</name>
<feature type="compositionally biased region" description="Pro residues" evidence="6">
    <location>
        <begin position="680"/>
        <end position="696"/>
    </location>
</feature>
<feature type="region of interest" description="Disordered" evidence="6">
    <location>
        <begin position="669"/>
        <end position="749"/>
    </location>
</feature>
<comment type="caution">
    <text evidence="9">The sequence shown here is derived from an EMBL/GenBank/DDBJ whole genome shotgun (WGS) entry which is preliminary data.</text>
</comment>
<protein>
    <recommendedName>
        <fullName evidence="8">Major facilitator superfamily (MFS) profile domain-containing protein</fullName>
    </recommendedName>
</protein>
<evidence type="ECO:0000256" key="1">
    <source>
        <dbReference type="ARBA" id="ARBA00004141"/>
    </source>
</evidence>
<evidence type="ECO:0000256" key="6">
    <source>
        <dbReference type="SAM" id="MobiDB-lite"/>
    </source>
</evidence>
<gene>
    <name evidence="9" type="ORF">SEUCBS140593_008034</name>
</gene>
<feature type="region of interest" description="Disordered" evidence="6">
    <location>
        <begin position="1"/>
        <end position="51"/>
    </location>
</feature>
<dbReference type="InterPro" id="IPR036259">
    <property type="entry name" value="MFS_trans_sf"/>
</dbReference>
<feature type="transmembrane region" description="Helical" evidence="7">
    <location>
        <begin position="237"/>
        <end position="259"/>
    </location>
</feature>
<keyword evidence="5 7" id="KW-0472">Membrane</keyword>
<feature type="transmembrane region" description="Helical" evidence="7">
    <location>
        <begin position="300"/>
        <end position="325"/>
    </location>
</feature>
<evidence type="ECO:0000313" key="10">
    <source>
        <dbReference type="Proteomes" id="UP001642482"/>
    </source>
</evidence>
<evidence type="ECO:0000256" key="4">
    <source>
        <dbReference type="ARBA" id="ARBA00022989"/>
    </source>
</evidence>
<keyword evidence="2" id="KW-0813">Transport</keyword>
<feature type="transmembrane region" description="Helical" evidence="7">
    <location>
        <begin position="438"/>
        <end position="462"/>
    </location>
</feature>
<dbReference type="Proteomes" id="UP001642482">
    <property type="component" value="Unassembled WGS sequence"/>
</dbReference>
<dbReference type="PRINTS" id="PR01217">
    <property type="entry name" value="PRICHEXTENSN"/>
</dbReference>
<dbReference type="PANTHER" id="PTHR23504:SF3">
    <property type="entry name" value="MAJOR FACILITATOR SUPERFAMILY (MFS) PROFILE DOMAIN-CONTAINING PROTEIN"/>
    <property type="match status" value="1"/>
</dbReference>
<feature type="transmembrane region" description="Helical" evidence="7">
    <location>
        <begin position="186"/>
        <end position="210"/>
    </location>
</feature>
<dbReference type="InterPro" id="IPR011701">
    <property type="entry name" value="MFS"/>
</dbReference>
<evidence type="ECO:0000259" key="8">
    <source>
        <dbReference type="PROSITE" id="PS50850"/>
    </source>
</evidence>
<feature type="transmembrane region" description="Helical" evidence="7">
    <location>
        <begin position="404"/>
        <end position="426"/>
    </location>
</feature>
<dbReference type="InterPro" id="IPR020846">
    <property type="entry name" value="MFS_dom"/>
</dbReference>
<keyword evidence="10" id="KW-1185">Reference proteome</keyword>
<dbReference type="SUPFAM" id="SSF103473">
    <property type="entry name" value="MFS general substrate transporter"/>
    <property type="match status" value="1"/>
</dbReference>
<feature type="transmembrane region" description="Helical" evidence="7">
    <location>
        <begin position="59"/>
        <end position="80"/>
    </location>
</feature>